<dbReference type="PANTHER" id="PTHR43560">
    <property type="entry name" value="ION-TRANSLOCATING OXIDOREDUCTASE COMPLEX SUBUNIT B"/>
    <property type="match status" value="1"/>
</dbReference>
<dbReference type="InterPro" id="IPR050395">
    <property type="entry name" value="4Fe4S_Ferredoxin_RnfB"/>
</dbReference>
<dbReference type="GO" id="GO:0051539">
    <property type="term" value="F:4 iron, 4 sulfur cluster binding"/>
    <property type="evidence" value="ECO:0007669"/>
    <property type="project" value="UniProtKB-KW"/>
</dbReference>
<dbReference type="SUPFAM" id="SSF54862">
    <property type="entry name" value="4Fe-4S ferredoxins"/>
    <property type="match status" value="1"/>
</dbReference>
<comment type="caution">
    <text evidence="7">The sequence shown here is derived from an EMBL/GenBank/DDBJ whole genome shotgun (WGS) entry which is preliminary data.</text>
</comment>
<dbReference type="Gene3D" id="3.30.70.20">
    <property type="match status" value="2"/>
</dbReference>
<dbReference type="Pfam" id="PF12838">
    <property type="entry name" value="Fer4_7"/>
    <property type="match status" value="2"/>
</dbReference>
<evidence type="ECO:0000313" key="7">
    <source>
        <dbReference type="EMBL" id="GAH47862.1"/>
    </source>
</evidence>
<dbReference type="InterPro" id="IPR017896">
    <property type="entry name" value="4Fe4S_Fe-S-bd"/>
</dbReference>
<evidence type="ECO:0000256" key="3">
    <source>
        <dbReference type="ARBA" id="ARBA00023004"/>
    </source>
</evidence>
<dbReference type="PROSITE" id="PS51379">
    <property type="entry name" value="4FE4S_FER_2"/>
    <property type="match status" value="4"/>
</dbReference>
<dbReference type="PANTHER" id="PTHR43560:SF1">
    <property type="entry name" value="ION-TRANSLOCATING OXIDOREDUCTASE COMPLEX SUBUNIT B"/>
    <property type="match status" value="1"/>
</dbReference>
<gene>
    <name evidence="7" type="ORF">S03H2_39180</name>
</gene>
<feature type="domain" description="4Fe-4S ferredoxin-type" evidence="5">
    <location>
        <begin position="102"/>
        <end position="136"/>
    </location>
</feature>
<evidence type="ECO:0000256" key="1">
    <source>
        <dbReference type="ARBA" id="ARBA00022485"/>
    </source>
</evidence>
<proteinExistence type="predicted"/>
<feature type="domain" description="4Fe-4S" evidence="6">
    <location>
        <begin position="5"/>
        <end position="67"/>
    </location>
</feature>
<keyword evidence="3" id="KW-0408">Iron</keyword>
<dbReference type="Gene3D" id="1.10.15.40">
    <property type="entry name" value="Electron transport complex subunit B, putative Fe-S cluster"/>
    <property type="match status" value="1"/>
</dbReference>
<evidence type="ECO:0000256" key="4">
    <source>
        <dbReference type="ARBA" id="ARBA00023014"/>
    </source>
</evidence>
<keyword evidence="2" id="KW-0479">Metal-binding</keyword>
<reference evidence="7" key="1">
    <citation type="journal article" date="2014" name="Front. Microbiol.">
        <title>High frequency of phylogenetically diverse reductive dehalogenase-homologous genes in deep subseafloor sedimentary metagenomes.</title>
        <authorList>
            <person name="Kawai M."/>
            <person name="Futagami T."/>
            <person name="Toyoda A."/>
            <person name="Takaki Y."/>
            <person name="Nishi S."/>
            <person name="Hori S."/>
            <person name="Arai W."/>
            <person name="Tsubouchi T."/>
            <person name="Morono Y."/>
            <person name="Uchiyama I."/>
            <person name="Ito T."/>
            <person name="Fujiyama A."/>
            <person name="Inagaki F."/>
            <person name="Takami H."/>
        </authorList>
    </citation>
    <scope>NUCLEOTIDE SEQUENCE</scope>
    <source>
        <strain evidence="7">Expedition CK06-06</strain>
    </source>
</reference>
<organism evidence="7">
    <name type="scientific">marine sediment metagenome</name>
    <dbReference type="NCBI Taxonomy" id="412755"/>
    <lineage>
        <taxon>unclassified sequences</taxon>
        <taxon>metagenomes</taxon>
        <taxon>ecological metagenomes</taxon>
    </lineage>
</organism>
<evidence type="ECO:0008006" key="8">
    <source>
        <dbReference type="Google" id="ProtNLM"/>
    </source>
</evidence>
<evidence type="ECO:0000259" key="6">
    <source>
        <dbReference type="PROSITE" id="PS51656"/>
    </source>
</evidence>
<feature type="domain" description="4Fe-4S ferredoxin-type" evidence="5">
    <location>
        <begin position="215"/>
        <end position="245"/>
    </location>
</feature>
<feature type="non-terminal residue" evidence="7">
    <location>
        <position position="1"/>
    </location>
</feature>
<feature type="domain" description="4Fe-4S ferredoxin-type" evidence="5">
    <location>
        <begin position="138"/>
        <end position="167"/>
    </location>
</feature>
<dbReference type="GO" id="GO:0046872">
    <property type="term" value="F:metal ion binding"/>
    <property type="evidence" value="ECO:0007669"/>
    <property type="project" value="UniProtKB-KW"/>
</dbReference>
<dbReference type="PROSITE" id="PS51656">
    <property type="entry name" value="4FE4S"/>
    <property type="match status" value="1"/>
</dbReference>
<keyword evidence="1" id="KW-0004">4Fe-4S</keyword>
<dbReference type="AlphaFoldDB" id="X1FSA0"/>
<dbReference type="PROSITE" id="PS00198">
    <property type="entry name" value="4FE4S_FER_1"/>
    <property type="match status" value="2"/>
</dbReference>
<protein>
    <recommendedName>
        <fullName evidence="8">Rnf electron transport complex subunit B</fullName>
    </recommendedName>
</protein>
<evidence type="ECO:0000256" key="2">
    <source>
        <dbReference type="ARBA" id="ARBA00022723"/>
    </source>
</evidence>
<name>X1FSA0_9ZZZZ</name>
<dbReference type="CDD" id="cd10549">
    <property type="entry name" value="MtMvhB_like"/>
    <property type="match status" value="1"/>
</dbReference>
<dbReference type="Pfam" id="PF04060">
    <property type="entry name" value="FeS"/>
    <property type="match status" value="1"/>
</dbReference>
<keyword evidence="4" id="KW-0411">Iron-sulfur</keyword>
<sequence>PREPQSLKKAEEISAHLPGVNCGACGFPGCFAYAQALAKDKNTFLSNTCATVLQEPGMLKSLEKILDIEVDPSKINKKAVVRCYGNSSVIGNYSGIKTCRAATELLDGYKKCPYGCLGLGDCMAVCPNDAISIDEEMNVAVIDPDKCIGCGLCVKECPRGIIQLVPANANIVYLCSYESFKNIPGREKCDKGCLHCRKCFKACENGAIIWNEEKAIPEFDFTRCTLCGKCIEVCPHDRLIELSNVALKEKAGIPKGKENNKKLAGKKS</sequence>
<dbReference type="EMBL" id="BARU01024202">
    <property type="protein sequence ID" value="GAH47862.1"/>
    <property type="molecule type" value="Genomic_DNA"/>
</dbReference>
<dbReference type="InterPro" id="IPR017900">
    <property type="entry name" value="4Fe4S_Fe_S_CS"/>
</dbReference>
<accession>X1FSA0</accession>
<dbReference type="InterPro" id="IPR007202">
    <property type="entry name" value="4Fe-4S_dom"/>
</dbReference>
<feature type="domain" description="4Fe-4S ferredoxin-type" evidence="5">
    <location>
        <begin position="182"/>
        <end position="213"/>
    </location>
</feature>
<evidence type="ECO:0000259" key="5">
    <source>
        <dbReference type="PROSITE" id="PS51379"/>
    </source>
</evidence>